<reference evidence="6" key="1">
    <citation type="submission" date="2016-10" db="EMBL/GenBank/DDBJ databases">
        <authorList>
            <person name="Benchimol M."/>
            <person name="Almeida L.G."/>
            <person name="Vasconcelos A.T."/>
            <person name="Perreira-Neves A."/>
            <person name="Rosa I.A."/>
            <person name="Tasca T."/>
            <person name="Bogo M.R."/>
            <person name="de Souza W."/>
        </authorList>
    </citation>
    <scope>NUCLEOTIDE SEQUENCE [LARGE SCALE GENOMIC DNA]</scope>
    <source>
        <strain evidence="6">K</strain>
    </source>
</reference>
<keyword evidence="2" id="KW-0547">Nucleotide-binding</keyword>
<dbReference type="GO" id="GO:0036064">
    <property type="term" value="C:ciliary basal body"/>
    <property type="evidence" value="ECO:0007669"/>
    <property type="project" value="TreeGrafter"/>
</dbReference>
<protein>
    <recommendedName>
        <fullName evidence="4">Tubulin--tyrosine ligase-like protein 5</fullName>
    </recommendedName>
</protein>
<dbReference type="OrthoDB" id="202825at2759"/>
<proteinExistence type="predicted"/>
<dbReference type="SUPFAM" id="SSF56059">
    <property type="entry name" value="Glutathione synthetase ATP-binding domain-like"/>
    <property type="match status" value="1"/>
</dbReference>
<dbReference type="GeneID" id="94826539"/>
<dbReference type="InterPro" id="IPR004344">
    <property type="entry name" value="TTL/TTLL_fam"/>
</dbReference>
<organism evidence="6 7">
    <name type="scientific">Tritrichomonas foetus</name>
    <dbReference type="NCBI Taxonomy" id="1144522"/>
    <lineage>
        <taxon>Eukaryota</taxon>
        <taxon>Metamonada</taxon>
        <taxon>Parabasalia</taxon>
        <taxon>Tritrichomonadida</taxon>
        <taxon>Tritrichomonadidae</taxon>
        <taxon>Tritrichomonas</taxon>
    </lineage>
</organism>
<keyword evidence="3" id="KW-0067">ATP-binding</keyword>
<dbReference type="RefSeq" id="XP_068363436.1">
    <property type="nucleotide sequence ID" value="XM_068491835.1"/>
</dbReference>
<sequence length="484" mass="56693">MEEIIHYFDENPLPFSYMTFPYLEDPARPRHPTHLFFVNNVIAELTARFFNRSGLPHTENKRKWNISWGQQFDPPGYQKCAAWQKINHFAGAYFIGKKSELHNRMKELKEKIGSDVDFYPLSYTTPDDLDELKKKWKDVKLWIEKPVSSSKGIGIKIVSSSESDPPSKGDPEKYVVQQYIEKPLLINNRHKFDIRLYALVTSIAPLRIYLHEYGLARFATHEYNSDINDLHSQLTNISINREDSNFSVQQQKLSLQQLYEMLEKDGIDTSKLKSEFDRITTSCLVAAASKIRPYHQSLIKHRQTSFELFGLDVLVDENLHCWVMEVNISPSMSGKDSELDRIQKNAIMAEMYNIGKIINCDPNSENPCEAVELYDAEWRNSIVSIDRSKETPWDWKEPIFADMVNVGDFIDERKQLRKFRRLFPKRKTIDYFEKFFGKMGYLDRSFIEWIKMSNDKRLDAIKRGGNVYTQTLKMIESKLLESKT</sequence>
<evidence type="ECO:0000256" key="5">
    <source>
        <dbReference type="ARBA" id="ARBA00049274"/>
    </source>
</evidence>
<keyword evidence="7" id="KW-1185">Reference proteome</keyword>
<evidence type="ECO:0000256" key="3">
    <source>
        <dbReference type="ARBA" id="ARBA00022840"/>
    </source>
</evidence>
<dbReference type="GO" id="GO:0015631">
    <property type="term" value="F:tubulin binding"/>
    <property type="evidence" value="ECO:0007669"/>
    <property type="project" value="TreeGrafter"/>
</dbReference>
<dbReference type="PANTHER" id="PTHR12241">
    <property type="entry name" value="TUBULIN POLYGLUTAMYLASE"/>
    <property type="match status" value="1"/>
</dbReference>
<dbReference type="Pfam" id="PF03133">
    <property type="entry name" value="TTL"/>
    <property type="match status" value="1"/>
</dbReference>
<dbReference type="VEuPathDB" id="TrichDB:TRFO_04339"/>
<evidence type="ECO:0000256" key="2">
    <source>
        <dbReference type="ARBA" id="ARBA00022741"/>
    </source>
</evidence>
<evidence type="ECO:0000256" key="1">
    <source>
        <dbReference type="ARBA" id="ARBA00022598"/>
    </source>
</evidence>
<comment type="caution">
    <text evidence="6">The sequence shown here is derived from an EMBL/GenBank/DDBJ whole genome shotgun (WGS) entry which is preliminary data.</text>
</comment>
<dbReference type="Gene3D" id="3.30.470.20">
    <property type="entry name" value="ATP-grasp fold, B domain"/>
    <property type="match status" value="1"/>
</dbReference>
<dbReference type="GO" id="GO:0005524">
    <property type="term" value="F:ATP binding"/>
    <property type="evidence" value="ECO:0007669"/>
    <property type="project" value="UniProtKB-KW"/>
</dbReference>
<dbReference type="GO" id="GO:0000226">
    <property type="term" value="P:microtubule cytoskeleton organization"/>
    <property type="evidence" value="ECO:0007669"/>
    <property type="project" value="TreeGrafter"/>
</dbReference>
<dbReference type="GO" id="GO:0070740">
    <property type="term" value="F:tubulin-glutamic acid ligase activity"/>
    <property type="evidence" value="ECO:0007669"/>
    <property type="project" value="TreeGrafter"/>
</dbReference>
<evidence type="ECO:0000256" key="4">
    <source>
        <dbReference type="ARBA" id="ARBA00041448"/>
    </source>
</evidence>
<dbReference type="PROSITE" id="PS51221">
    <property type="entry name" value="TTL"/>
    <property type="match status" value="1"/>
</dbReference>
<evidence type="ECO:0000313" key="7">
    <source>
        <dbReference type="Proteomes" id="UP000179807"/>
    </source>
</evidence>
<dbReference type="EMBL" id="MLAK01000616">
    <property type="protein sequence ID" value="OHT10300.1"/>
    <property type="molecule type" value="Genomic_DNA"/>
</dbReference>
<accession>A0A1J4KKD7</accession>
<gene>
    <name evidence="6" type="ORF">TRFO_04339</name>
</gene>
<dbReference type="Proteomes" id="UP000179807">
    <property type="component" value="Unassembled WGS sequence"/>
</dbReference>
<dbReference type="AlphaFoldDB" id="A0A1J4KKD7"/>
<keyword evidence="1 6" id="KW-0436">Ligase</keyword>
<evidence type="ECO:0000313" key="6">
    <source>
        <dbReference type="EMBL" id="OHT10300.1"/>
    </source>
</evidence>
<dbReference type="PANTHER" id="PTHR12241:SF145">
    <property type="entry name" value="TUBULIN POLYGLUTAMYLASE TTLL5"/>
    <property type="match status" value="1"/>
</dbReference>
<name>A0A1J4KKD7_9EUKA</name>
<comment type="catalytic activity">
    <reaction evidence="5">
        <text>L-glutamyl-[protein] + L-glutamate + ATP = gamma-L-glutamyl-L-glutamyl-[protein] + ADP + phosphate + H(+)</text>
        <dbReference type="Rhea" id="RHEA:60144"/>
        <dbReference type="Rhea" id="RHEA-COMP:10208"/>
        <dbReference type="Rhea" id="RHEA-COMP:15517"/>
        <dbReference type="ChEBI" id="CHEBI:15378"/>
        <dbReference type="ChEBI" id="CHEBI:29973"/>
        <dbReference type="ChEBI" id="CHEBI:29985"/>
        <dbReference type="ChEBI" id="CHEBI:30616"/>
        <dbReference type="ChEBI" id="CHEBI:43474"/>
        <dbReference type="ChEBI" id="CHEBI:143622"/>
        <dbReference type="ChEBI" id="CHEBI:456216"/>
    </reaction>
    <physiologicalReaction direction="left-to-right" evidence="5">
        <dbReference type="Rhea" id="RHEA:60145"/>
    </physiologicalReaction>
</comment>